<evidence type="ECO:0000313" key="1">
    <source>
        <dbReference type="EMBL" id="CAH6723388.1"/>
    </source>
</evidence>
<dbReference type="Proteomes" id="UP001152531">
    <property type="component" value="Unassembled WGS sequence"/>
</dbReference>
<protein>
    <submittedName>
        <fullName evidence="1">Probable transporter Seo1p</fullName>
    </submittedName>
</protein>
<dbReference type="EMBL" id="CALSDN010000015">
    <property type="protein sequence ID" value="CAH6723388.1"/>
    <property type="molecule type" value="Genomic_DNA"/>
</dbReference>
<organism evidence="1 2">
    <name type="scientific">[Candida] jaroonii</name>
    <dbReference type="NCBI Taxonomy" id="467808"/>
    <lineage>
        <taxon>Eukaryota</taxon>
        <taxon>Fungi</taxon>
        <taxon>Dikarya</taxon>
        <taxon>Ascomycota</taxon>
        <taxon>Saccharomycotina</taxon>
        <taxon>Pichiomycetes</taxon>
        <taxon>Debaryomycetaceae</taxon>
        <taxon>Yamadazyma</taxon>
    </lineage>
</organism>
<sequence length="554" mass="63932">MVKLPWYIPQLRQVDFEEEVDSVIDVIKHEKNLTQVNSISSDGSDLIIKEYRDEANRPWTKFFDEYEYRLTTKEADKHDWWRWFDKGTTPEEKKLVTKLDFLLAFYSFIGYWIKYIDQTNLNNAYVSGLKESIGMGGNDLIDTQVIFTVGQTLFVLPWIFCLPRVSLPYALFVIEFIWGMFTLFTFKIENPATLKAFRFIIGAAEAGYFPIIHFSLASFYTSTEIGRRGALFYCGQFLGVLTSGLLQSAASKIPGPNDSLEGWQYMFIIDGVMSIAVAFLALFMHPGTPMKCYSIWLTDDEIKLSRSRMKKNGSDISPTVKSFFDKQTWKNIVTSWHFWLLSIVQILGFNTNSTASGSFALWLKSLNRYSVSKLNDLTAIPPALGLIWIIIVCGGADLTRKRFGMIIFSFLMNFTANFILALWDVPEKALWAGFYMSYWSWSQSSVFNPLISDILRHDANQRAIEWIIIYVLGLQSSAWMSRISFPTVDAPRFMTGYIVCSTFSIAYIFFLSIAYFFYKRDERRNALNNGIYIYDSRYEIPDVLRDKSSIDSKE</sequence>
<accession>A0ACA9YE78</accession>
<evidence type="ECO:0000313" key="2">
    <source>
        <dbReference type="Proteomes" id="UP001152531"/>
    </source>
</evidence>
<comment type="caution">
    <text evidence="1">The sequence shown here is derived from an EMBL/GenBank/DDBJ whole genome shotgun (WGS) entry which is preliminary data.</text>
</comment>
<proteinExistence type="predicted"/>
<reference evidence="1" key="1">
    <citation type="submission" date="2022-06" db="EMBL/GenBank/DDBJ databases">
        <authorList>
            <person name="Legras J.-L."/>
            <person name="Devillers H."/>
            <person name="Grondin C."/>
        </authorList>
    </citation>
    <scope>NUCLEOTIDE SEQUENCE</scope>
    <source>
        <strain evidence="1">CLIB 1444</strain>
    </source>
</reference>
<keyword evidence="2" id="KW-1185">Reference proteome</keyword>
<gene>
    <name evidence="1" type="ORF">CLIB1444_15S00188</name>
</gene>
<name>A0ACA9YE78_9ASCO</name>